<evidence type="ECO:0000313" key="2">
    <source>
        <dbReference type="Proteomes" id="UP000288843"/>
    </source>
</evidence>
<protein>
    <submittedName>
        <fullName evidence="1">Uncharacterized protein</fullName>
    </submittedName>
</protein>
<name>A0A443VCR4_RAOPL</name>
<feature type="non-terminal residue" evidence="1">
    <location>
        <position position="1"/>
    </location>
</feature>
<organism evidence="1 2">
    <name type="scientific">Raoultella planticola</name>
    <name type="common">Klebsiella planticola</name>
    <dbReference type="NCBI Taxonomy" id="575"/>
    <lineage>
        <taxon>Bacteria</taxon>
        <taxon>Pseudomonadati</taxon>
        <taxon>Pseudomonadota</taxon>
        <taxon>Gammaproteobacteria</taxon>
        <taxon>Enterobacterales</taxon>
        <taxon>Enterobacteriaceae</taxon>
        <taxon>Klebsiella/Raoultella group</taxon>
        <taxon>Raoultella</taxon>
    </lineage>
</organism>
<accession>A0A443VCR4</accession>
<sequence length="82" mass="8804">EYALMITLNNGVLKVYSGMTDNPETLLTGCPAFDYVMLGRNSSVSGSTVSNSGFWGGWLQKAVLFDSALSDADMIAQFDLLS</sequence>
<comment type="caution">
    <text evidence="1">The sequence shown here is derived from an EMBL/GenBank/DDBJ whole genome shotgun (WGS) entry which is preliminary data.</text>
</comment>
<dbReference type="AlphaFoldDB" id="A0A443VCR4"/>
<gene>
    <name evidence="1" type="ORF">DN603_31810</name>
</gene>
<dbReference type="EMBL" id="QKOX01000130">
    <property type="protein sequence ID" value="RWT10189.1"/>
    <property type="molecule type" value="Genomic_DNA"/>
</dbReference>
<evidence type="ECO:0000313" key="1">
    <source>
        <dbReference type="EMBL" id="RWT10189.1"/>
    </source>
</evidence>
<reference evidence="1 2" key="1">
    <citation type="submission" date="2018-06" db="EMBL/GenBank/DDBJ databases">
        <title>Carbapenemase-producing Enterobacteriaceae present in wastewater treatment plant effluent and nearby surface waters in the US.</title>
        <authorList>
            <person name="Mathys D.A."/>
            <person name="Mollenkopf D.F."/>
            <person name="Feicht S.M."/>
            <person name="Adams R.J."/>
            <person name="Albers A.L."/>
            <person name="Stuever D.M."/>
            <person name="Daniels J.B."/>
            <person name="Wittum T.E."/>
        </authorList>
    </citation>
    <scope>NUCLEOTIDE SEQUENCE [LARGE SCALE GENOMIC DNA]</scope>
    <source>
        <strain evidence="1 2">GEO_47_Down_B</strain>
    </source>
</reference>
<dbReference type="Proteomes" id="UP000288843">
    <property type="component" value="Unassembled WGS sequence"/>
</dbReference>
<proteinExistence type="predicted"/>
<dbReference type="RefSeq" id="WP_164887154.1">
    <property type="nucleotide sequence ID" value="NZ_QKOX01000130.1"/>
</dbReference>